<accession>A0ABR6BKR5</accession>
<evidence type="ECO:0000313" key="5">
    <source>
        <dbReference type="Proteomes" id="UP000517916"/>
    </source>
</evidence>
<sequence>MSSENLLPATEHALLHRIAVEQSAKRAPSLAAAVIRDGRLLWSGGRGQVDGQAPTADTQYRIGSITKTFVAVAVMRLRDEGKVELNDTFDTYVPGSALGGLTVAQLLAHASGITAESPGSWWERSPGTSWSELSDRVGPGELKHRPGRRFHYSNLGYGALGELVSRVRGASWLDVVREEILRPLEMTRTTPMPEKPHAEGWAVHPWADVLLPEPAHDAVSMAPAGQLWSTLNDLARWARLVGGDTGEVLHPDTVAEMREPIVVEDGDHWLGGYGLGLQLARNRGRRLAGHTGSMPGFLATLWTHPEQATGAVVFANTTSGVEVPAVAADLIDILATSEPRLPAEWAPLTEYDPELLAMTGTWYWGPAARSLKLMPGGWINLAPIGVGGRASRFRPEPDGTWIGLDGYYAGETLRVVRHADGSIRHLDLATFIFTRTPYDPSAEIPGGVDPSGWH</sequence>
<feature type="domain" description="Beta-lactamase-related" evidence="2">
    <location>
        <begin position="23"/>
        <end position="333"/>
    </location>
</feature>
<feature type="domain" description="DUF7586" evidence="3">
    <location>
        <begin position="352"/>
        <end position="435"/>
    </location>
</feature>
<organism evidence="4 5">
    <name type="scientific">Kutzneria viridogrisea</name>
    <dbReference type="NCBI Taxonomy" id="47990"/>
    <lineage>
        <taxon>Bacteria</taxon>
        <taxon>Bacillati</taxon>
        <taxon>Actinomycetota</taxon>
        <taxon>Actinomycetes</taxon>
        <taxon>Pseudonocardiales</taxon>
        <taxon>Pseudonocardiaceae</taxon>
        <taxon>Kutzneria</taxon>
    </lineage>
</organism>
<dbReference type="InterPro" id="IPR012338">
    <property type="entry name" value="Beta-lactam/transpept-like"/>
</dbReference>
<dbReference type="InterPro" id="IPR001466">
    <property type="entry name" value="Beta-lactam-related"/>
</dbReference>
<dbReference type="InterPro" id="IPR050491">
    <property type="entry name" value="AmpC-like"/>
</dbReference>
<dbReference type="Pfam" id="PF00144">
    <property type="entry name" value="Beta-lactamase"/>
    <property type="match status" value="1"/>
</dbReference>
<dbReference type="Pfam" id="PF24491">
    <property type="entry name" value="DUF7586"/>
    <property type="match status" value="1"/>
</dbReference>
<evidence type="ECO:0000259" key="3">
    <source>
        <dbReference type="Pfam" id="PF24491"/>
    </source>
</evidence>
<dbReference type="InterPro" id="IPR056008">
    <property type="entry name" value="DUF7586"/>
</dbReference>
<dbReference type="Gene3D" id="3.40.710.10">
    <property type="entry name" value="DD-peptidase/beta-lactamase superfamily"/>
    <property type="match status" value="1"/>
</dbReference>
<gene>
    <name evidence="4" type="ORF">BC739_004423</name>
</gene>
<reference evidence="4 5" key="1">
    <citation type="submission" date="2020-08" db="EMBL/GenBank/DDBJ databases">
        <title>Genomic Encyclopedia of Archaeal and Bacterial Type Strains, Phase II (KMG-II): from individual species to whole genera.</title>
        <authorList>
            <person name="Goeker M."/>
        </authorList>
    </citation>
    <scope>NUCLEOTIDE SEQUENCE [LARGE SCALE GENOMIC DNA]</scope>
    <source>
        <strain evidence="4 5">DSM 43850</strain>
    </source>
</reference>
<dbReference type="PANTHER" id="PTHR46825">
    <property type="entry name" value="D-ALANYL-D-ALANINE-CARBOXYPEPTIDASE/ENDOPEPTIDASE AMPH"/>
    <property type="match status" value="1"/>
</dbReference>
<evidence type="ECO:0000259" key="2">
    <source>
        <dbReference type="Pfam" id="PF00144"/>
    </source>
</evidence>
<name>A0ABR6BKR5_9PSEU</name>
<evidence type="ECO:0000256" key="1">
    <source>
        <dbReference type="SAM" id="MobiDB-lite"/>
    </source>
</evidence>
<comment type="caution">
    <text evidence="4">The sequence shown here is derived from an EMBL/GenBank/DDBJ whole genome shotgun (WGS) entry which is preliminary data.</text>
</comment>
<dbReference type="EMBL" id="JACJID010000003">
    <property type="protein sequence ID" value="MBA8927217.1"/>
    <property type="molecule type" value="Genomic_DNA"/>
</dbReference>
<keyword evidence="5" id="KW-1185">Reference proteome</keyword>
<proteinExistence type="predicted"/>
<protein>
    <submittedName>
        <fullName evidence="4">CubicO group peptidase (Beta-lactamase class C family)</fullName>
    </submittedName>
</protein>
<dbReference type="Proteomes" id="UP000517916">
    <property type="component" value="Unassembled WGS sequence"/>
</dbReference>
<dbReference type="PANTHER" id="PTHR46825:SF7">
    <property type="entry name" value="D-ALANYL-D-ALANINE CARBOXYPEPTIDASE"/>
    <property type="match status" value="1"/>
</dbReference>
<evidence type="ECO:0000313" key="4">
    <source>
        <dbReference type="EMBL" id="MBA8927217.1"/>
    </source>
</evidence>
<dbReference type="SUPFAM" id="SSF56601">
    <property type="entry name" value="beta-lactamase/transpeptidase-like"/>
    <property type="match status" value="1"/>
</dbReference>
<feature type="region of interest" description="Disordered" evidence="1">
    <location>
        <begin position="118"/>
        <end position="137"/>
    </location>
</feature>